<dbReference type="SUPFAM" id="SSF55307">
    <property type="entry name" value="Tubulin C-terminal domain-like"/>
    <property type="match status" value="1"/>
</dbReference>
<keyword evidence="8" id="KW-1185">Reference proteome</keyword>
<name>A0A6B0R067_9CETA</name>
<evidence type="ECO:0000256" key="6">
    <source>
        <dbReference type="SAM" id="MobiDB-lite"/>
    </source>
</evidence>
<dbReference type="GO" id="GO:0007017">
    <property type="term" value="P:microtubule-based process"/>
    <property type="evidence" value="ECO:0007669"/>
    <property type="project" value="InterPro"/>
</dbReference>
<dbReference type="InterPro" id="IPR008280">
    <property type="entry name" value="Tub_FtsZ_C"/>
</dbReference>
<keyword evidence="4" id="KW-0547">Nucleotide-binding</keyword>
<evidence type="ECO:0000313" key="7">
    <source>
        <dbReference type="EMBL" id="MXQ80953.1"/>
    </source>
</evidence>
<dbReference type="GO" id="GO:0003924">
    <property type="term" value="F:GTPase activity"/>
    <property type="evidence" value="ECO:0007669"/>
    <property type="project" value="InterPro"/>
</dbReference>
<organism evidence="7 8">
    <name type="scientific">Bos mutus</name>
    <name type="common">wild yak</name>
    <dbReference type="NCBI Taxonomy" id="72004"/>
    <lineage>
        <taxon>Eukaryota</taxon>
        <taxon>Metazoa</taxon>
        <taxon>Chordata</taxon>
        <taxon>Craniata</taxon>
        <taxon>Vertebrata</taxon>
        <taxon>Euteleostomi</taxon>
        <taxon>Mammalia</taxon>
        <taxon>Eutheria</taxon>
        <taxon>Laurasiatheria</taxon>
        <taxon>Artiodactyla</taxon>
        <taxon>Ruminantia</taxon>
        <taxon>Pecora</taxon>
        <taxon>Bovidae</taxon>
        <taxon>Bovinae</taxon>
        <taxon>Bos</taxon>
    </lineage>
</organism>
<proteinExistence type="inferred from homology"/>
<dbReference type="Proteomes" id="UP000322234">
    <property type="component" value="Unassembled WGS sequence"/>
</dbReference>
<evidence type="ECO:0000256" key="1">
    <source>
        <dbReference type="ARBA" id="ARBA00001946"/>
    </source>
</evidence>
<accession>A0A6B0R067</accession>
<evidence type="ECO:0000313" key="8">
    <source>
        <dbReference type="Proteomes" id="UP000322234"/>
    </source>
</evidence>
<evidence type="ECO:0000256" key="5">
    <source>
        <dbReference type="ARBA" id="ARBA00023134"/>
    </source>
</evidence>
<dbReference type="InterPro" id="IPR002453">
    <property type="entry name" value="Beta_tubulin"/>
</dbReference>
<comment type="similarity">
    <text evidence="2">Belongs to the tubulin family.</text>
</comment>
<keyword evidence="5" id="KW-0342">GTP-binding</keyword>
<evidence type="ECO:0000256" key="3">
    <source>
        <dbReference type="ARBA" id="ARBA00022701"/>
    </source>
</evidence>
<dbReference type="PANTHER" id="PTHR36527">
    <property type="entry name" value="OS01G0282866 PROTEIN"/>
    <property type="match status" value="1"/>
</dbReference>
<dbReference type="GO" id="GO:0005200">
    <property type="term" value="F:structural constituent of cytoskeleton"/>
    <property type="evidence" value="ECO:0007669"/>
    <property type="project" value="InterPro"/>
</dbReference>
<dbReference type="GO" id="GO:0005874">
    <property type="term" value="C:microtubule"/>
    <property type="evidence" value="ECO:0007669"/>
    <property type="project" value="UniProtKB-KW"/>
</dbReference>
<dbReference type="GO" id="GO:0005525">
    <property type="term" value="F:GTP binding"/>
    <property type="evidence" value="ECO:0007669"/>
    <property type="project" value="UniProtKB-KW"/>
</dbReference>
<evidence type="ECO:0000256" key="4">
    <source>
        <dbReference type="ARBA" id="ARBA00022741"/>
    </source>
</evidence>
<gene>
    <name evidence="7" type="ORF">E5288_WYG012843</name>
</gene>
<dbReference type="PANTHER" id="PTHR36527:SF3">
    <property type="entry name" value="OS01G0282866 PROTEIN"/>
    <property type="match status" value="1"/>
</dbReference>
<reference evidence="7" key="1">
    <citation type="submission" date="2019-10" db="EMBL/GenBank/DDBJ databases">
        <title>The sequence and de novo assembly of the wild yak genome.</title>
        <authorList>
            <person name="Liu Y."/>
        </authorList>
    </citation>
    <scope>NUCLEOTIDE SEQUENCE [LARGE SCALE GENOMIC DNA]</scope>
    <source>
        <strain evidence="7">WY2019</strain>
    </source>
</reference>
<dbReference type="EMBL" id="VBQZ03000006">
    <property type="protein sequence ID" value="MXQ80953.1"/>
    <property type="molecule type" value="Genomic_DNA"/>
</dbReference>
<sequence>MGAIAPRESLGSWPPHATPADTAASPGRRSARLDAARRPCSRGSRTTDARARRGGCDPPSAVEKPLLKCTTAMPFFEQMFHIQNQNSSYFGEWIPNNLKPSVWDIPPWGLKMPAAFLGKSTTAQEQLEHIYKQFSALFR</sequence>
<feature type="compositionally biased region" description="Basic and acidic residues" evidence="6">
    <location>
        <begin position="45"/>
        <end position="55"/>
    </location>
</feature>
<dbReference type="AlphaFoldDB" id="A0A6B0R067"/>
<dbReference type="PRINTS" id="PR01163">
    <property type="entry name" value="BETATUBULIN"/>
</dbReference>
<comment type="caution">
    <text evidence="7">The sequence shown here is derived from an EMBL/GenBank/DDBJ whole genome shotgun (WGS) entry which is preliminary data.</text>
</comment>
<protein>
    <submittedName>
        <fullName evidence="7">Uncharacterized protein</fullName>
    </submittedName>
</protein>
<keyword evidence="3" id="KW-0493">Microtubule</keyword>
<feature type="region of interest" description="Disordered" evidence="6">
    <location>
        <begin position="1"/>
        <end position="62"/>
    </location>
</feature>
<evidence type="ECO:0000256" key="2">
    <source>
        <dbReference type="ARBA" id="ARBA00009636"/>
    </source>
</evidence>
<comment type="cofactor">
    <cofactor evidence="1">
        <name>Mg(2+)</name>
        <dbReference type="ChEBI" id="CHEBI:18420"/>
    </cofactor>
</comment>